<reference evidence="5 6" key="1">
    <citation type="submission" date="2024-03" db="EMBL/GenBank/DDBJ databases">
        <title>Novel species of the genus Variovorax.</title>
        <authorList>
            <person name="Liu Q."/>
            <person name="Xin Y.-H."/>
        </authorList>
    </citation>
    <scope>NUCLEOTIDE SEQUENCE [LARGE SCALE GENOMIC DNA]</scope>
    <source>
        <strain evidence="5 6">KACC 18899</strain>
    </source>
</reference>
<sequence length="204" mass="22109">MSCIPRLRVHGLRSAMAGPFDLHVDAGECVVLMGKSGAGKTVLLRLIADLDPPRAGVVELDGARRERLSGPGWRRRVLYQPAEPAWWSPVVRQHFDGADIDRVRAMAAALGLPDAILDAELMHLSTGERQRLALVRSLSRGPSVLLLDEPTASLDQASILAYEALLAEETGKGMAILWVTHSREQAGRVGHRCLTVADRALQSA</sequence>
<keyword evidence="2" id="KW-0547">Nucleotide-binding</keyword>
<dbReference type="InterPro" id="IPR027417">
    <property type="entry name" value="P-loop_NTPase"/>
</dbReference>
<dbReference type="EMBL" id="JBBKZU010000013">
    <property type="protein sequence ID" value="MEJ8814420.1"/>
    <property type="molecule type" value="Genomic_DNA"/>
</dbReference>
<dbReference type="PANTHER" id="PTHR43119">
    <property type="entry name" value="ABC TRANSPORT PROTEIN ATP-BINDING COMPONENT-RELATED"/>
    <property type="match status" value="1"/>
</dbReference>
<keyword evidence="1" id="KW-0472">Membrane</keyword>
<gene>
    <name evidence="5" type="ORF">WKW77_25305</name>
</gene>
<dbReference type="RefSeq" id="WP_340359651.1">
    <property type="nucleotide sequence ID" value="NZ_JBBKZU010000013.1"/>
</dbReference>
<keyword evidence="1" id="KW-1003">Cell membrane</keyword>
<name>A0ABU8VLG7_9BURK</name>
<dbReference type="CDD" id="cd00267">
    <property type="entry name" value="ABC_ATPase"/>
    <property type="match status" value="1"/>
</dbReference>
<keyword evidence="6" id="KW-1185">Reference proteome</keyword>
<dbReference type="Pfam" id="PF00005">
    <property type="entry name" value="ABC_tran"/>
    <property type="match status" value="1"/>
</dbReference>
<dbReference type="Gene3D" id="3.40.50.300">
    <property type="entry name" value="P-loop containing nucleotide triphosphate hydrolases"/>
    <property type="match status" value="1"/>
</dbReference>
<dbReference type="Proteomes" id="UP001365846">
    <property type="component" value="Unassembled WGS sequence"/>
</dbReference>
<accession>A0ABU8VLG7</accession>
<dbReference type="PROSITE" id="PS50893">
    <property type="entry name" value="ABC_TRANSPORTER_2"/>
    <property type="match status" value="1"/>
</dbReference>
<dbReference type="SUPFAM" id="SSF52540">
    <property type="entry name" value="P-loop containing nucleoside triphosphate hydrolases"/>
    <property type="match status" value="1"/>
</dbReference>
<comment type="caution">
    <text evidence="5">The sequence shown here is derived from an EMBL/GenBank/DDBJ whole genome shotgun (WGS) entry which is preliminary data.</text>
</comment>
<evidence type="ECO:0000256" key="2">
    <source>
        <dbReference type="ARBA" id="ARBA00022741"/>
    </source>
</evidence>
<organism evidence="5 6">
    <name type="scientific">Variovorax ureilyticus</name>
    <dbReference type="NCBI Taxonomy" id="1836198"/>
    <lineage>
        <taxon>Bacteria</taxon>
        <taxon>Pseudomonadati</taxon>
        <taxon>Pseudomonadota</taxon>
        <taxon>Betaproteobacteria</taxon>
        <taxon>Burkholderiales</taxon>
        <taxon>Comamonadaceae</taxon>
        <taxon>Variovorax</taxon>
    </lineage>
</organism>
<evidence type="ECO:0000313" key="6">
    <source>
        <dbReference type="Proteomes" id="UP001365846"/>
    </source>
</evidence>
<keyword evidence="3 5" id="KW-0067">ATP-binding</keyword>
<evidence type="ECO:0000256" key="1">
    <source>
        <dbReference type="ARBA" id="ARBA00022475"/>
    </source>
</evidence>
<proteinExistence type="predicted"/>
<dbReference type="PANTHER" id="PTHR43119:SF1">
    <property type="entry name" value="ABC TRANSPORTER DOMAIN-CONTAINING PROTEIN"/>
    <property type="match status" value="1"/>
</dbReference>
<dbReference type="SMART" id="SM00382">
    <property type="entry name" value="AAA"/>
    <property type="match status" value="1"/>
</dbReference>
<dbReference type="InterPro" id="IPR003593">
    <property type="entry name" value="AAA+_ATPase"/>
</dbReference>
<dbReference type="InterPro" id="IPR003439">
    <property type="entry name" value="ABC_transporter-like_ATP-bd"/>
</dbReference>
<feature type="domain" description="ABC transporter" evidence="4">
    <location>
        <begin position="1"/>
        <end position="204"/>
    </location>
</feature>
<evidence type="ECO:0000256" key="3">
    <source>
        <dbReference type="ARBA" id="ARBA00022840"/>
    </source>
</evidence>
<dbReference type="GO" id="GO:0005524">
    <property type="term" value="F:ATP binding"/>
    <property type="evidence" value="ECO:0007669"/>
    <property type="project" value="UniProtKB-KW"/>
</dbReference>
<evidence type="ECO:0000313" key="5">
    <source>
        <dbReference type="EMBL" id="MEJ8814420.1"/>
    </source>
</evidence>
<evidence type="ECO:0000259" key="4">
    <source>
        <dbReference type="PROSITE" id="PS50893"/>
    </source>
</evidence>
<protein>
    <submittedName>
        <fullName evidence="5">ATP-binding cassette domain-containing protein</fullName>
    </submittedName>
</protein>